<feature type="compositionally biased region" description="Basic and acidic residues" evidence="1">
    <location>
        <begin position="152"/>
        <end position="161"/>
    </location>
</feature>
<keyword evidence="3" id="KW-1185">Reference proteome</keyword>
<proteinExistence type="predicted"/>
<comment type="caution">
    <text evidence="2">The sequence shown here is derived from an EMBL/GenBank/DDBJ whole genome shotgun (WGS) entry which is preliminary data.</text>
</comment>
<gene>
    <name evidence="2" type="ORF">SI65_05114</name>
</gene>
<reference evidence="2 3" key="1">
    <citation type="journal article" date="2016" name="BMC Genomics">
        <title>Comparative genomic and transcriptomic analyses of the Fuzhuan brick tea-fermentation fungus Aspergillus cristatus.</title>
        <authorList>
            <person name="Ge Y."/>
            <person name="Wang Y."/>
            <person name="Liu Y."/>
            <person name="Tan Y."/>
            <person name="Ren X."/>
            <person name="Zhang X."/>
            <person name="Hyde K.D."/>
            <person name="Liu Y."/>
            <person name="Liu Z."/>
        </authorList>
    </citation>
    <scope>NUCLEOTIDE SEQUENCE [LARGE SCALE GENOMIC DNA]</scope>
    <source>
        <strain evidence="2 3">GZAAS20.1005</strain>
    </source>
</reference>
<dbReference type="Proteomes" id="UP000094569">
    <property type="component" value="Unassembled WGS sequence"/>
</dbReference>
<organism evidence="2 3">
    <name type="scientific">Aspergillus cristatus</name>
    <name type="common">Chinese Fuzhuan brick tea-fermentation fungus</name>
    <name type="synonym">Eurotium cristatum</name>
    <dbReference type="NCBI Taxonomy" id="573508"/>
    <lineage>
        <taxon>Eukaryota</taxon>
        <taxon>Fungi</taxon>
        <taxon>Dikarya</taxon>
        <taxon>Ascomycota</taxon>
        <taxon>Pezizomycotina</taxon>
        <taxon>Eurotiomycetes</taxon>
        <taxon>Eurotiomycetidae</taxon>
        <taxon>Eurotiales</taxon>
        <taxon>Aspergillaceae</taxon>
        <taxon>Aspergillus</taxon>
        <taxon>Aspergillus subgen. Aspergillus</taxon>
    </lineage>
</organism>
<evidence type="ECO:0000256" key="1">
    <source>
        <dbReference type="SAM" id="MobiDB-lite"/>
    </source>
</evidence>
<evidence type="ECO:0000313" key="3">
    <source>
        <dbReference type="Proteomes" id="UP000094569"/>
    </source>
</evidence>
<feature type="region of interest" description="Disordered" evidence="1">
    <location>
        <begin position="134"/>
        <end position="161"/>
    </location>
</feature>
<dbReference type="EMBL" id="JXNT01000004">
    <property type="protein sequence ID" value="ODM20127.1"/>
    <property type="molecule type" value="Genomic_DNA"/>
</dbReference>
<protein>
    <submittedName>
        <fullName evidence="2">Uncharacterized protein</fullName>
    </submittedName>
</protein>
<name>A0A1E3BGT4_ASPCR</name>
<evidence type="ECO:0000313" key="2">
    <source>
        <dbReference type="EMBL" id="ODM20127.1"/>
    </source>
</evidence>
<dbReference type="OrthoDB" id="4365810at2759"/>
<dbReference type="AlphaFoldDB" id="A0A1E3BGT4"/>
<accession>A0A1E3BGT4</accession>
<dbReference type="VEuPathDB" id="FungiDB:SI65_05114"/>
<feature type="region of interest" description="Disordered" evidence="1">
    <location>
        <begin position="45"/>
        <end position="64"/>
    </location>
</feature>
<sequence length="190" mass="21703">MAEELSNWRAEQQTHEGIYLERITNLEQEVSKLCTELTEARHTIQQPAPVRQNTPAIDTQPNRVNKHVNNQTVRQNTPAIDTQPNRVNKHVNNQTPKVREMSQQPRQEPSFADLAALLSTRPGGQEWQEVTKKKQKNRQIQAVAAVSQPDPTKLKPAKDSPKEAWRFLFHREGGKAAPRSEREDIILAIN</sequence>